<feature type="domain" description="HTH psq-type" evidence="2">
    <location>
        <begin position="48"/>
        <end position="76"/>
    </location>
</feature>
<keyword evidence="4" id="KW-1185">Reference proteome</keyword>
<dbReference type="STRING" id="619805.SAMN05660477_00449"/>
<dbReference type="SUPFAM" id="SSF46689">
    <property type="entry name" value="Homeodomain-like"/>
    <property type="match status" value="1"/>
</dbReference>
<dbReference type="RefSeq" id="WP_079665734.1">
    <property type="nucleotide sequence ID" value="NZ_FUYZ01000001.1"/>
</dbReference>
<keyword evidence="1" id="KW-0175">Coiled coil</keyword>
<dbReference type="OrthoDB" id="1440232at2"/>
<evidence type="ECO:0000313" key="3">
    <source>
        <dbReference type="EMBL" id="SKB64329.1"/>
    </source>
</evidence>
<dbReference type="InterPro" id="IPR009057">
    <property type="entry name" value="Homeodomain-like_sf"/>
</dbReference>
<evidence type="ECO:0000313" key="4">
    <source>
        <dbReference type="Proteomes" id="UP000191112"/>
    </source>
</evidence>
<dbReference type="InterPro" id="IPR036388">
    <property type="entry name" value="WH-like_DNA-bd_sf"/>
</dbReference>
<dbReference type="InterPro" id="IPR007889">
    <property type="entry name" value="HTH_Psq"/>
</dbReference>
<evidence type="ECO:0000256" key="1">
    <source>
        <dbReference type="SAM" id="Coils"/>
    </source>
</evidence>
<accession>A0A1T5CY51</accession>
<dbReference type="Gene3D" id="1.10.10.10">
    <property type="entry name" value="Winged helix-like DNA-binding domain superfamily/Winged helix DNA-binding domain"/>
    <property type="match status" value="1"/>
</dbReference>
<feature type="coiled-coil region" evidence="1">
    <location>
        <begin position="85"/>
        <end position="112"/>
    </location>
</feature>
<evidence type="ECO:0000259" key="2">
    <source>
        <dbReference type="Pfam" id="PF05225"/>
    </source>
</evidence>
<organism evidence="3 4">
    <name type="scientific">Soonwooa buanensis</name>
    <dbReference type="NCBI Taxonomy" id="619805"/>
    <lineage>
        <taxon>Bacteria</taxon>
        <taxon>Pseudomonadati</taxon>
        <taxon>Bacteroidota</taxon>
        <taxon>Flavobacteriia</taxon>
        <taxon>Flavobacteriales</taxon>
        <taxon>Weeksellaceae</taxon>
        <taxon>Chryseobacterium group</taxon>
        <taxon>Soonwooa</taxon>
    </lineage>
</organism>
<dbReference type="Proteomes" id="UP000191112">
    <property type="component" value="Unassembled WGS sequence"/>
</dbReference>
<reference evidence="3 4" key="1">
    <citation type="submission" date="2017-02" db="EMBL/GenBank/DDBJ databases">
        <authorList>
            <person name="Peterson S.W."/>
        </authorList>
    </citation>
    <scope>NUCLEOTIDE SEQUENCE [LARGE SCALE GENOMIC DNA]</scope>
    <source>
        <strain evidence="3 4">DSM 22323</strain>
    </source>
</reference>
<dbReference type="Pfam" id="PF05225">
    <property type="entry name" value="HTH_psq"/>
    <property type="match status" value="1"/>
</dbReference>
<dbReference type="EMBL" id="FUYZ01000001">
    <property type="protein sequence ID" value="SKB64329.1"/>
    <property type="molecule type" value="Genomic_DNA"/>
</dbReference>
<protein>
    <submittedName>
        <fullName evidence="3">Helix-turn-helix, Psq domain</fullName>
    </submittedName>
</protein>
<dbReference type="GO" id="GO:0003677">
    <property type="term" value="F:DNA binding"/>
    <property type="evidence" value="ECO:0007669"/>
    <property type="project" value="InterPro"/>
</dbReference>
<dbReference type="AlphaFoldDB" id="A0A1T5CY51"/>
<proteinExistence type="predicted"/>
<gene>
    <name evidence="3" type="ORF">SAMN05660477_00449</name>
</gene>
<name>A0A1T5CY51_9FLAO</name>
<sequence length="145" mass="17074">MDLTNGQACRILANAQNRENLEINNKSRTKRNGKKTSFEFKIFVISQINNGQISTNFASKKYDISRSTMDYWRKKLSNYTSKSKAMSKELEIKKLKEKLQELEWIKDFQQDVIVEFEKVTGKELSKELLPKHLANEIQKRKNKLK</sequence>